<dbReference type="InterPro" id="IPR029058">
    <property type="entry name" value="AB_hydrolase_fold"/>
</dbReference>
<organism evidence="2 3">
    <name type="scientific">Tieghemostelium lacteum</name>
    <name type="common">Slime mold</name>
    <name type="synonym">Dictyostelium lacteum</name>
    <dbReference type="NCBI Taxonomy" id="361077"/>
    <lineage>
        <taxon>Eukaryota</taxon>
        <taxon>Amoebozoa</taxon>
        <taxon>Evosea</taxon>
        <taxon>Eumycetozoa</taxon>
        <taxon>Dictyostelia</taxon>
        <taxon>Dictyosteliales</taxon>
        <taxon>Raperosteliaceae</taxon>
        <taxon>Tieghemostelium</taxon>
    </lineage>
</organism>
<dbReference type="PANTHER" id="PTHR46433">
    <property type="entry name" value="ANK_REP_REGION DOMAIN-CONTAINING PROTEIN-RELATED"/>
    <property type="match status" value="1"/>
</dbReference>
<keyword evidence="3" id="KW-1185">Reference proteome</keyword>
<evidence type="ECO:0000259" key="1">
    <source>
        <dbReference type="Pfam" id="PF01764"/>
    </source>
</evidence>
<dbReference type="InterPro" id="IPR002921">
    <property type="entry name" value="Fungal_lipase-type"/>
</dbReference>
<dbReference type="PANTHER" id="PTHR46433:SF3">
    <property type="entry name" value="RAB GTPASE DOMAIN-CONTAINING PROTEIN"/>
    <property type="match status" value="1"/>
</dbReference>
<evidence type="ECO:0000313" key="2">
    <source>
        <dbReference type="EMBL" id="KYQ88291.1"/>
    </source>
</evidence>
<comment type="caution">
    <text evidence="2">The sequence shown here is derived from an EMBL/GenBank/DDBJ whole genome shotgun (WGS) entry which is preliminary data.</text>
</comment>
<accession>A0A151Z2W5</accession>
<reference evidence="2 3" key="1">
    <citation type="submission" date="2015-12" db="EMBL/GenBank/DDBJ databases">
        <title>Dictyostelia acquired genes for synthesis and detection of signals that induce cell-type specialization by lateral gene transfer from prokaryotes.</title>
        <authorList>
            <person name="Gloeckner G."/>
            <person name="Schaap P."/>
        </authorList>
    </citation>
    <scope>NUCLEOTIDE SEQUENCE [LARGE SCALE GENOMIC DNA]</scope>
    <source>
        <strain evidence="2 3">TK</strain>
    </source>
</reference>
<dbReference type="GO" id="GO:0006629">
    <property type="term" value="P:lipid metabolic process"/>
    <property type="evidence" value="ECO:0007669"/>
    <property type="project" value="InterPro"/>
</dbReference>
<name>A0A151Z2W5_TIELA</name>
<dbReference type="Gene3D" id="3.40.50.1820">
    <property type="entry name" value="alpha/beta hydrolase"/>
    <property type="match status" value="1"/>
</dbReference>
<dbReference type="InParanoid" id="A0A151Z2W5"/>
<feature type="domain" description="Fungal lipase-type" evidence="1">
    <location>
        <begin position="613"/>
        <end position="689"/>
    </location>
</feature>
<gene>
    <name evidence="2" type="ORF">DLAC_10986</name>
</gene>
<proteinExistence type="predicted"/>
<dbReference type="Pfam" id="PF01764">
    <property type="entry name" value="Lipase_3"/>
    <property type="match status" value="1"/>
</dbReference>
<evidence type="ECO:0000313" key="3">
    <source>
        <dbReference type="Proteomes" id="UP000076078"/>
    </source>
</evidence>
<protein>
    <submittedName>
        <fullName evidence="2">Ankyrin repeat-containing protein</fullName>
    </submittedName>
</protein>
<dbReference type="EMBL" id="LODT01000051">
    <property type="protein sequence ID" value="KYQ88291.1"/>
    <property type="molecule type" value="Genomic_DNA"/>
</dbReference>
<dbReference type="Proteomes" id="UP000076078">
    <property type="component" value="Unassembled WGS sequence"/>
</dbReference>
<sequence>MVTSFSDCRINGKLLVNTFSLSPDNNNERSSVWNRFGISNQNDQNLINELKSLSSNQIRDIQSENACYYLFEISQSLLSQQDKIKNETLLIKYLKDLNFINIENNDINIKFSNVIPPMSIDSFRTILQNCNINVNINLLDNIYNKLEIHNPRKDTLSILINIISKNLKQLSKDDTLSILENIISKNLKELSKDDTISYSDLIKFQMKRGDIININEKYSNFQNHSILDWSITNELPIDFVRDILDCDSSKIEMLDKLNMKSEYIELLKDYPEIVSDQQKKIQTEQYIESLITLLSNKQESTRSLLVNFHQCLLNSLQSLFRLNEQLSTYNEGGVDIRNSIGGLIGSHFAAGIDLFAAEIIDQFPDGLGSIIGGIISIVDKKLRSKKAQNVMLHFRTQQSFSETAQLFSIRIMTFYRDIILDKNFSVKIPLISMSTLDDFQDYLFAKSGNKITISGYEENKNRWSFLITLFSDQFFETLFNLKNIDYNTHSPQFICDSICNIIIPKLSTSPFLPIQNNNNSSNQTRINTIKSQQYFEFAMLAYLQQQNFTIIVHNYIRKWFPNITESSFQSKCTIVNYSKVSTITIEHENQLYISIGVKESTIDKTKYLLIKNTNIDGTEIDSYFFSLFDFVWKDHLEKSIQQFYQNHRDGTLNIIGYSTGGSISSILHLNLLSKKETSSKKDKIYLWTFEEEQWTKSLTNYYNNNNNTMKIINSTVVTKELNRSKIIYYSISNNDNRSQFRDINEYQYIINDTKTTIKIFVNTNSNTKANINGQPTEDFQHPNKDELDMLFDRIFAKVGDKENMPVSEMGYISPAHYEYITNLPESNKAEWYNMVYMNQSLDHLNRDEGSLLNNIQKKDWEVNGCLCPYQAWELLRGSIQYGNIIMVKYLMPLSNQYMGYLYIEMVLGSIRWDTPFQAAIRYNQFDILEYLINSDQLFTKKENGEEIGQFIYQHKSQIRYMALRYALSENYLISKTLVDNWQSKFEDGDDIKMLFLRDHKQLIEYLSYKNENPIFSFKWKFNPIEPISEPKIEYTGNNVSNYTVSHYSLQLNLPQDTLYNILVEEIKNGNFKKFRELYESVFGQKSVILKYTKLYVYSLLKLNEKQLALQVCKQLKFDHSSLRTMMDSFYIIGLLLSSFKYYSKAQLIFELVWDQSAKLEPLVPHFPALFSLVNIYRKTGLIDKALAIAKGNQLRSSKESINQYAEQQFASIVFEIQQKIKAQQQEFKEKMKIEFHQQIQNLNFEPTNIFSNNDQLKPLFENSKINLPLKYATDYTFINPLSSLITNLEAVINKSNESKEIITIITKYQLESLRSHYSSYQLYKNQSSLFSKKINDKLIHFENLSNGSKGILNFGIYYDLYLDKATKDQIEFGSHSVKESKSSGLHFKKDPYSAGIEFAASQLQNLICESICPESNLIKIEREPGSFDYYLATKTIHGYNLANYSNDKNIINLIDHYNFSGLVISSFLTRPGDAKPDNFIIDIQLSPSDSSIIETVHLYGIDNDISFYNSTINSNKNRLHYHILNILYFFPQMNKPVHPTLIEKLTKKYQPEMILLEWIDKLLKQNELFNKLDDTTKDIYKLPIQFPERTITEVYRTLLQISNLIQLNPSILLNTIFHHLYPGISSWYQLFKQKGDNLESIRELYEQVVFEKKSDSSNIRQSSTQQKIQSISVSSKLVKKDVHTYKSSYNSPLSNEINKWISSIDFRKFNPSEKESQDFFDKFIQVFSGTSLFGENSVILSNIKNKQYDQLLKHTATKLPVENSISYSSNNNNNNNNNNNTKILGTKSSEQSTEKCVIKFVTEDIQVTDEKFPTLQKIDLEICLNSGCFGNLFDNHFKETLAKITKEIKGLIMDFKPEILWKFIRELKVDISVKIIRTMPMIYLTILMDNEAKIASTKKSILEYTIARPQLHLVSLELLKRILSIDDQEKIIQIIPERFNDNHDSIIHMIIDNHSDLSNSILNLLLQHPKYFKTIPHKNQQNIDIFKLSIEKQRYDITSLLLHSPDSKYKLSFKNRHGITSDYTITLILVSKYIVINSFTIGNENQANQELYNLFQSKRALLDKVTKSNDYKTFKIIWKFFKDDNEFINHFNENGYHKLASNTDIQLLSKVYQLLNQPINLKEIVSGQFNSIGLPNERRNTILYEFLKIYQNTQEFNRMLTAIIDYHNSHNLNIHKTDRIDQMTPLHFAIISNMKEAIERIIPP</sequence>